<dbReference type="Gene3D" id="3.40.50.300">
    <property type="entry name" value="P-loop containing nucleotide triphosphate hydrolases"/>
    <property type="match status" value="1"/>
</dbReference>
<dbReference type="Pfam" id="PF13614">
    <property type="entry name" value="AAA_31"/>
    <property type="match status" value="2"/>
</dbReference>
<dbReference type="eggNOG" id="COG1192">
    <property type="taxonomic scope" value="Bacteria"/>
</dbReference>
<dbReference type="HOGENOM" id="CLU_037612_2_0_7"/>
<dbReference type="RefSeq" id="WP_011736150.1">
    <property type="nucleotide sequence ID" value="NC_008609.1"/>
</dbReference>
<dbReference type="Proteomes" id="UP000006732">
    <property type="component" value="Chromosome"/>
</dbReference>
<dbReference type="InterPro" id="IPR050678">
    <property type="entry name" value="DNA_Partitioning_ATPase"/>
</dbReference>
<feature type="domain" description="AAA" evidence="1">
    <location>
        <begin position="1"/>
        <end position="54"/>
    </location>
</feature>
<evidence type="ECO:0000259" key="1">
    <source>
        <dbReference type="Pfam" id="PF13614"/>
    </source>
</evidence>
<evidence type="ECO:0000313" key="3">
    <source>
        <dbReference type="Proteomes" id="UP000006732"/>
    </source>
</evidence>
<dbReference type="PANTHER" id="PTHR13696:SF99">
    <property type="entry name" value="COBYRINIC ACID AC-DIAMIDE SYNTHASE"/>
    <property type="match status" value="1"/>
</dbReference>
<evidence type="ECO:0000313" key="2">
    <source>
        <dbReference type="EMBL" id="ABK99894.1"/>
    </source>
</evidence>
<dbReference type="InterPro" id="IPR025669">
    <property type="entry name" value="AAA_dom"/>
</dbReference>
<sequence>MKTISIFNNKGGVGKTTLTFHLAHILAEMGHRTLIIDFDPQCNLTIIGMDEETLHKIWQEEDDFIEDYQAARDKLPAKDFDNLITSTRSIHFLLKPAEDGAAETGKLSPPFPLASNLDLLPGRLTMHLYEDKISSRWSDVYQGDPLAIRTVTKPREIVEAYARQHGYEYVIMDTSPSLGALNKVIISTTDGFVIPCMPDMFSLYGIRNIGNALAGWKKQFETIFHLLSAEKRKSFPEHFVRLLGFTVYNAKKYTGVTPWDLAIAHYNYATKVPDAIKKFISPDVRSHLSDELLSHPIGDTAIMHTHNTLPSMAQRYHLPMWQVPSSSNLQSTDISTIAGNRTIYEATQDKYCAFAQDLLTRVTSLI</sequence>
<dbReference type="EMBL" id="CP000482">
    <property type="protein sequence ID" value="ABK99894.1"/>
    <property type="molecule type" value="Genomic_DNA"/>
</dbReference>
<dbReference type="PANTHER" id="PTHR13696">
    <property type="entry name" value="P-LOOP CONTAINING NUCLEOSIDE TRIPHOSPHATE HYDROLASE"/>
    <property type="match status" value="1"/>
</dbReference>
<proteinExistence type="predicted"/>
<dbReference type="STRING" id="338966.Ppro_2287"/>
<accession>A1ARC4</accession>
<gene>
    <name evidence="2" type="ordered locus">Ppro_2287</name>
</gene>
<feature type="domain" description="AAA" evidence="1">
    <location>
        <begin position="165"/>
        <end position="220"/>
    </location>
</feature>
<protein>
    <submittedName>
        <fullName evidence="2">Cobyrinic acid a,c-diamide synthase</fullName>
    </submittedName>
</protein>
<reference evidence="2 3" key="1">
    <citation type="submission" date="2006-10" db="EMBL/GenBank/DDBJ databases">
        <title>Complete sequence of chromosome of Pelobacter propionicus DSM 2379.</title>
        <authorList>
            <consortium name="US DOE Joint Genome Institute"/>
            <person name="Copeland A."/>
            <person name="Lucas S."/>
            <person name="Lapidus A."/>
            <person name="Barry K."/>
            <person name="Detter J.C."/>
            <person name="Glavina del Rio T."/>
            <person name="Hammon N."/>
            <person name="Israni S."/>
            <person name="Dalin E."/>
            <person name="Tice H."/>
            <person name="Pitluck S."/>
            <person name="Saunders E."/>
            <person name="Brettin T."/>
            <person name="Bruce D."/>
            <person name="Han C."/>
            <person name="Tapia R."/>
            <person name="Schmutz J."/>
            <person name="Larimer F."/>
            <person name="Land M."/>
            <person name="Hauser L."/>
            <person name="Kyrpides N."/>
            <person name="Kim E."/>
            <person name="Lovley D."/>
            <person name="Richardson P."/>
        </authorList>
    </citation>
    <scope>NUCLEOTIDE SEQUENCE [LARGE SCALE GENOMIC DNA]</scope>
    <source>
        <strain evidence="3">DSM 2379 / NBRC 103807 / OttBd1</strain>
    </source>
</reference>
<keyword evidence="3" id="KW-1185">Reference proteome</keyword>
<dbReference type="OrthoDB" id="9785810at2"/>
<dbReference type="KEGG" id="ppd:Ppro_2287"/>
<organism evidence="2 3">
    <name type="scientific">Pelobacter propionicus (strain DSM 2379 / NBRC 103807 / OttBd1)</name>
    <dbReference type="NCBI Taxonomy" id="338966"/>
    <lineage>
        <taxon>Bacteria</taxon>
        <taxon>Pseudomonadati</taxon>
        <taxon>Thermodesulfobacteriota</taxon>
        <taxon>Desulfuromonadia</taxon>
        <taxon>Desulfuromonadales</taxon>
        <taxon>Desulfuromonadaceae</taxon>
        <taxon>Pelobacter</taxon>
    </lineage>
</organism>
<dbReference type="AlphaFoldDB" id="A1ARC4"/>
<name>A1ARC4_PELPD</name>
<dbReference type="SUPFAM" id="SSF52540">
    <property type="entry name" value="P-loop containing nucleoside triphosphate hydrolases"/>
    <property type="match status" value="1"/>
</dbReference>
<dbReference type="CDD" id="cd02042">
    <property type="entry name" value="ParAB_family"/>
    <property type="match status" value="1"/>
</dbReference>
<dbReference type="InterPro" id="IPR027417">
    <property type="entry name" value="P-loop_NTPase"/>
</dbReference>